<comment type="caution">
    <text evidence="2">The sequence shown here is derived from an EMBL/GenBank/DDBJ whole genome shotgun (WGS) entry which is preliminary data.</text>
</comment>
<keyword evidence="3" id="KW-1185">Reference proteome</keyword>
<protein>
    <submittedName>
        <fullName evidence="2">Uncharacterized protein</fullName>
    </submittedName>
</protein>
<reference evidence="2" key="1">
    <citation type="submission" date="2020-05" db="EMBL/GenBank/DDBJ databases">
        <title>WGS assembly of Panicum virgatum.</title>
        <authorList>
            <person name="Lovell J.T."/>
            <person name="Jenkins J."/>
            <person name="Shu S."/>
            <person name="Juenger T.E."/>
            <person name="Schmutz J."/>
        </authorList>
    </citation>
    <scope>NUCLEOTIDE SEQUENCE</scope>
    <source>
        <strain evidence="2">AP13</strain>
    </source>
</reference>
<feature type="region of interest" description="Disordered" evidence="1">
    <location>
        <begin position="1"/>
        <end position="21"/>
    </location>
</feature>
<accession>A0A8T0QUG6</accession>
<dbReference type="EMBL" id="CM029048">
    <property type="protein sequence ID" value="KAG2576670.1"/>
    <property type="molecule type" value="Genomic_DNA"/>
</dbReference>
<gene>
    <name evidence="2" type="ORF">PVAP13_6NG054300</name>
</gene>
<name>A0A8T0QUG6_PANVG</name>
<evidence type="ECO:0000313" key="2">
    <source>
        <dbReference type="EMBL" id="KAG2576670.1"/>
    </source>
</evidence>
<organism evidence="2 3">
    <name type="scientific">Panicum virgatum</name>
    <name type="common">Blackwell switchgrass</name>
    <dbReference type="NCBI Taxonomy" id="38727"/>
    <lineage>
        <taxon>Eukaryota</taxon>
        <taxon>Viridiplantae</taxon>
        <taxon>Streptophyta</taxon>
        <taxon>Embryophyta</taxon>
        <taxon>Tracheophyta</taxon>
        <taxon>Spermatophyta</taxon>
        <taxon>Magnoliopsida</taxon>
        <taxon>Liliopsida</taxon>
        <taxon>Poales</taxon>
        <taxon>Poaceae</taxon>
        <taxon>PACMAD clade</taxon>
        <taxon>Panicoideae</taxon>
        <taxon>Panicodae</taxon>
        <taxon>Paniceae</taxon>
        <taxon>Panicinae</taxon>
        <taxon>Panicum</taxon>
        <taxon>Panicum sect. Hiantes</taxon>
    </lineage>
</organism>
<evidence type="ECO:0000256" key="1">
    <source>
        <dbReference type="SAM" id="MobiDB-lite"/>
    </source>
</evidence>
<sequence length="112" mass="12208">MIGAARRQASTAHPRIQGDLASDRDVGGGSFDLVTRMECSFFRLATSCGMGQGRNDDGDLQELNFLTISSSLHFFRGFIPCVQSALSSPPPYSHGFALFHTYVMIICVVSRC</sequence>
<dbReference type="Proteomes" id="UP000823388">
    <property type="component" value="Chromosome 6N"/>
</dbReference>
<proteinExistence type="predicted"/>
<evidence type="ECO:0000313" key="3">
    <source>
        <dbReference type="Proteomes" id="UP000823388"/>
    </source>
</evidence>
<dbReference type="AlphaFoldDB" id="A0A8T0QUG6"/>